<dbReference type="AlphaFoldDB" id="A0A409W0K8"/>
<dbReference type="OrthoDB" id="8954335at2759"/>
<protein>
    <recommendedName>
        <fullName evidence="2">AIG1-type G domain-containing protein</fullName>
    </recommendedName>
</protein>
<feature type="domain" description="AIG1-type G" evidence="2">
    <location>
        <begin position="32"/>
        <end position="168"/>
    </location>
</feature>
<dbReference type="STRING" id="181874.A0A409W0K8"/>
<comment type="caution">
    <text evidence="3">The sequence shown here is derived from an EMBL/GenBank/DDBJ whole genome shotgun (WGS) entry which is preliminary data.</text>
</comment>
<organism evidence="3 4">
    <name type="scientific">Panaeolus cyanescens</name>
    <dbReference type="NCBI Taxonomy" id="181874"/>
    <lineage>
        <taxon>Eukaryota</taxon>
        <taxon>Fungi</taxon>
        <taxon>Dikarya</taxon>
        <taxon>Basidiomycota</taxon>
        <taxon>Agaricomycotina</taxon>
        <taxon>Agaricomycetes</taxon>
        <taxon>Agaricomycetidae</taxon>
        <taxon>Agaricales</taxon>
        <taxon>Agaricineae</taxon>
        <taxon>Galeropsidaceae</taxon>
        <taxon>Panaeolus</taxon>
    </lineage>
</organism>
<dbReference type="InterPro" id="IPR027417">
    <property type="entry name" value="P-loop_NTPase"/>
</dbReference>
<keyword evidence="1" id="KW-0547">Nucleotide-binding</keyword>
<dbReference type="InterPro" id="IPR006703">
    <property type="entry name" value="G_AIG1"/>
</dbReference>
<accession>A0A409W0K8</accession>
<dbReference type="EMBL" id="NHTK01005888">
    <property type="protein sequence ID" value="PPQ72047.1"/>
    <property type="molecule type" value="Genomic_DNA"/>
</dbReference>
<evidence type="ECO:0000256" key="1">
    <source>
        <dbReference type="ARBA" id="ARBA00022741"/>
    </source>
</evidence>
<dbReference type="Pfam" id="PF04548">
    <property type="entry name" value="AIG1"/>
    <property type="match status" value="1"/>
</dbReference>
<name>A0A409W0K8_9AGAR</name>
<gene>
    <name evidence="3" type="ORF">CVT24_008088</name>
</gene>
<dbReference type="Proteomes" id="UP000284842">
    <property type="component" value="Unassembled WGS sequence"/>
</dbReference>
<dbReference type="CDD" id="cd00882">
    <property type="entry name" value="Ras_like_GTPase"/>
    <property type="match status" value="1"/>
</dbReference>
<dbReference type="InParanoid" id="A0A409W0K8"/>
<evidence type="ECO:0000313" key="4">
    <source>
        <dbReference type="Proteomes" id="UP000284842"/>
    </source>
</evidence>
<reference evidence="3 4" key="1">
    <citation type="journal article" date="2018" name="Evol. Lett.">
        <title>Horizontal gene cluster transfer increased hallucinogenic mushroom diversity.</title>
        <authorList>
            <person name="Reynolds H.T."/>
            <person name="Vijayakumar V."/>
            <person name="Gluck-Thaler E."/>
            <person name="Korotkin H.B."/>
            <person name="Matheny P.B."/>
            <person name="Slot J.C."/>
        </authorList>
    </citation>
    <scope>NUCLEOTIDE SEQUENCE [LARGE SCALE GENOMIC DNA]</scope>
    <source>
        <strain evidence="3 4">2629</strain>
    </source>
</reference>
<evidence type="ECO:0000259" key="2">
    <source>
        <dbReference type="Pfam" id="PF04548"/>
    </source>
</evidence>
<keyword evidence="4" id="KW-1185">Reference proteome</keyword>
<sequence>MNAFLYANLKITGKISVVKHASSFPDRYVKVILLMGFSGSGKSSFINALSGGSLSTMTSDGLDEHTLDFTFYQLSNVTTQAGQEIWLIDSPGFADNKISEAEIIRNLKRWLKQKEQRIHWVLYLMPIINTRLRGSQRMTIDTFKAVTGVQTARQVTIATTMWNHLYQQDAKRKAEMTFTALKGGAWKDFTAQGTTIKKFDNTQEAALRILNSIVSRDAGTVFSFEKREMFHLGDPYFEGILRDLEIRVQHLYCQVHFLRRTIKESVNDGDTQLLLILEKIMEEAQKDLWRLSHQLVGLYKMTLHDHIQQEKHLNACLSAMGPYMEYSGHPSLLRAQLENLRLDMETVKQKIAELHDMVIPSGSTASQKSSVLKRRVKAKLNRMLRQ</sequence>
<evidence type="ECO:0000313" key="3">
    <source>
        <dbReference type="EMBL" id="PPQ72047.1"/>
    </source>
</evidence>
<proteinExistence type="predicted"/>
<dbReference type="SUPFAM" id="SSF52540">
    <property type="entry name" value="P-loop containing nucleoside triphosphate hydrolases"/>
    <property type="match status" value="1"/>
</dbReference>
<dbReference type="GO" id="GO:0005525">
    <property type="term" value="F:GTP binding"/>
    <property type="evidence" value="ECO:0007669"/>
    <property type="project" value="InterPro"/>
</dbReference>
<dbReference type="Gene3D" id="3.40.50.300">
    <property type="entry name" value="P-loop containing nucleotide triphosphate hydrolases"/>
    <property type="match status" value="1"/>
</dbReference>